<dbReference type="Pfam" id="PF00169">
    <property type="entry name" value="PH"/>
    <property type="match status" value="1"/>
</dbReference>
<dbReference type="GeneTree" id="ENSGT00940000155231"/>
<feature type="coiled-coil region" evidence="1">
    <location>
        <begin position="144"/>
        <end position="174"/>
    </location>
</feature>
<dbReference type="AlphaFoldDB" id="A0A8C0AGW4"/>
<dbReference type="Gene3D" id="2.30.29.30">
    <property type="entry name" value="Pleckstrin-homology domain (PH domain)/Phosphotyrosine-binding domain (PTB)"/>
    <property type="match status" value="1"/>
</dbReference>
<dbReference type="PROSITE" id="PS50003">
    <property type="entry name" value="PH_DOMAIN"/>
    <property type="match status" value="1"/>
</dbReference>
<feature type="compositionally biased region" description="Low complexity" evidence="2">
    <location>
        <begin position="205"/>
        <end position="226"/>
    </location>
</feature>
<feature type="compositionally biased region" description="Polar residues" evidence="2">
    <location>
        <begin position="238"/>
        <end position="250"/>
    </location>
</feature>
<evidence type="ECO:0000313" key="4">
    <source>
        <dbReference type="Ensembl" id="ENSBGRP00000033008.1"/>
    </source>
</evidence>
<keyword evidence="5" id="KW-1185">Reference proteome</keyword>
<dbReference type="FunFam" id="2.30.29.30:FF:000819">
    <property type="entry name" value="Pleckstrin homology like domain family B member 1"/>
    <property type="match status" value="1"/>
</dbReference>
<evidence type="ECO:0000256" key="1">
    <source>
        <dbReference type="SAM" id="Coils"/>
    </source>
</evidence>
<reference evidence="4" key="3">
    <citation type="submission" date="2025-09" db="UniProtKB">
        <authorList>
            <consortium name="Ensembl"/>
        </authorList>
    </citation>
    <scope>IDENTIFICATION</scope>
</reference>
<evidence type="ECO:0000259" key="3">
    <source>
        <dbReference type="PROSITE" id="PS50003"/>
    </source>
</evidence>
<dbReference type="Ensembl" id="ENSBGRT00000038144.1">
    <property type="protein sequence ID" value="ENSBGRP00000033008.1"/>
    <property type="gene ID" value="ENSBGRG00000020717.1"/>
</dbReference>
<dbReference type="PANTHER" id="PTHR12156:SF23">
    <property type="entry name" value="PLECKSTRIN HOMOLOGY-LIKE DOMAIN FAMILY B MEMBER 1"/>
    <property type="match status" value="1"/>
</dbReference>
<name>A0A8C0AGW4_BOSMU</name>
<dbReference type="Proteomes" id="UP000694520">
    <property type="component" value="Chromosome 13"/>
</dbReference>
<feature type="coiled-coil region" evidence="1">
    <location>
        <begin position="382"/>
        <end position="441"/>
    </location>
</feature>
<proteinExistence type="predicted"/>
<dbReference type="GO" id="GO:0045180">
    <property type="term" value="C:basal cortex"/>
    <property type="evidence" value="ECO:0007669"/>
    <property type="project" value="TreeGrafter"/>
</dbReference>
<dbReference type="InterPro" id="IPR011993">
    <property type="entry name" value="PH-like_dom_sf"/>
</dbReference>
<reference evidence="4" key="1">
    <citation type="submission" date="2019-05" db="EMBL/GenBank/DDBJ databases">
        <authorList>
            <person name="Zhang S."/>
            <person name="Liu J."/>
        </authorList>
    </citation>
    <scope>NUCLEOTIDE SEQUENCE [LARGE SCALE GENOMIC DNA]</scope>
</reference>
<dbReference type="InterPro" id="IPR001849">
    <property type="entry name" value="PH_domain"/>
</dbReference>
<protein>
    <recommendedName>
        <fullName evidence="3">PH domain-containing protein</fullName>
    </recommendedName>
</protein>
<feature type="coiled-coil region" evidence="1">
    <location>
        <begin position="272"/>
        <end position="299"/>
    </location>
</feature>
<dbReference type="PANTHER" id="PTHR12156">
    <property type="entry name" value="PLECKSTRIN HOMOLOGY-LIKE DOMAIN, FAMILY B, MEMBER 3"/>
    <property type="match status" value="1"/>
</dbReference>
<organism evidence="4 5">
    <name type="scientific">Bos mutus grunniens</name>
    <name type="common">Wild yak</name>
    <name type="synonym">Bos grunniens</name>
    <dbReference type="NCBI Taxonomy" id="30521"/>
    <lineage>
        <taxon>Eukaryota</taxon>
        <taxon>Metazoa</taxon>
        <taxon>Chordata</taxon>
        <taxon>Craniata</taxon>
        <taxon>Vertebrata</taxon>
        <taxon>Euteleostomi</taxon>
        <taxon>Mammalia</taxon>
        <taxon>Eutheria</taxon>
        <taxon>Laurasiatheria</taxon>
        <taxon>Artiodactyla</taxon>
        <taxon>Ruminantia</taxon>
        <taxon>Pecora</taxon>
        <taxon>Bovidae</taxon>
        <taxon>Bovinae</taxon>
        <taxon>Bos</taxon>
    </lineage>
</organism>
<sequence length="615" mass="68630">MGGLGMEVLLSAAAGRAARESGRAERRKEGRVGAGPRLRFPGSSPQSSPLCGLAFQAQSGIVSTTRPPLSLSFKEAEALETETKLFEDLEFQQLERESRVEEERELAGQGLLRSKAELLRSIAKRKERLVVLDSQAGQIRSQAVQESERLARDKNAALQLLQKEKEKLAMLERRYHSLTGGRPFPKTTSTLKEVYRSKMDGEATSPLPRTRSGPLPSSSGSSSSSSQLSVATLGRSPSPKSTLLAQNGTSSLPRNLAATLQDIETKRQLALQQKGQQVIEEQRRRLAELKQKAAAEAQCQWDALHGVAPFPTGPAGFPPLMHHSILHHLPASRERGEEGEHAYDTLSLESSDSMETSISTGGNSVCSPDNMSSASGLDMGKIEEMEKMLKEAHAEKSRLMESREREMELRRQALEEERRRREQVERRLQSESARRQQLVEKEVKMREKQFSQARPLTRYLPIRKEDFDLKTHIESSGHGVDTCLHVVLSSKVCRGYLVKMGGKIKSWKKRWFVFDRLKRTLSYYVDKHETKLKGVIYFQAIEEVYYDHLRSAAKVRALGKGRASGALGVEASSLPTSEARTPSLFSCKLSLPLSLSQKRFLSFTMVTEVPLPTHL</sequence>
<feature type="compositionally biased region" description="Basic and acidic residues" evidence="2">
    <location>
        <begin position="17"/>
        <end position="31"/>
    </location>
</feature>
<evidence type="ECO:0000313" key="5">
    <source>
        <dbReference type="Proteomes" id="UP000694520"/>
    </source>
</evidence>
<dbReference type="InterPro" id="IPR052212">
    <property type="entry name" value="PH-like_domain"/>
</dbReference>
<feature type="domain" description="PH" evidence="3">
    <location>
        <begin position="490"/>
        <end position="615"/>
    </location>
</feature>
<reference evidence="4" key="2">
    <citation type="submission" date="2025-08" db="UniProtKB">
        <authorList>
            <consortium name="Ensembl"/>
        </authorList>
    </citation>
    <scope>IDENTIFICATION</scope>
</reference>
<feature type="region of interest" description="Disordered" evidence="2">
    <location>
        <begin position="353"/>
        <end position="372"/>
    </location>
</feature>
<evidence type="ECO:0000256" key="2">
    <source>
        <dbReference type="SAM" id="MobiDB-lite"/>
    </source>
</evidence>
<accession>A0A8C0AGW4</accession>
<dbReference type="GO" id="GO:0070507">
    <property type="term" value="P:regulation of microtubule cytoskeleton organization"/>
    <property type="evidence" value="ECO:0007669"/>
    <property type="project" value="TreeGrafter"/>
</dbReference>
<dbReference type="SUPFAM" id="SSF50729">
    <property type="entry name" value="PH domain-like"/>
    <property type="match status" value="1"/>
</dbReference>
<keyword evidence="1" id="KW-0175">Coiled coil</keyword>
<feature type="region of interest" description="Disordered" evidence="2">
    <location>
        <begin position="15"/>
        <end position="47"/>
    </location>
</feature>
<feature type="region of interest" description="Disordered" evidence="2">
    <location>
        <begin position="199"/>
        <end position="250"/>
    </location>
</feature>